<dbReference type="eggNOG" id="ENOG5030KUF">
    <property type="taxonomic scope" value="Bacteria"/>
</dbReference>
<dbReference type="STRING" id="1449976.KALB_4966"/>
<reference evidence="1 2" key="1">
    <citation type="journal article" date="2014" name="BMC Genomics">
        <title>Complete genome sequence of producer of the glycopeptide antibiotic Aculeximycin Kutzneria albida DSM 43870T, a representative of minor genus of Pseudonocardiaceae.</title>
        <authorList>
            <person name="Rebets Y."/>
            <person name="Tokovenko B."/>
            <person name="Lushchyk I."/>
            <person name="Ruckert C."/>
            <person name="Zaburannyi N."/>
            <person name="Bechthold A."/>
            <person name="Kalinowski J."/>
            <person name="Luzhetskyy A."/>
        </authorList>
    </citation>
    <scope>NUCLEOTIDE SEQUENCE [LARGE SCALE GENOMIC DNA]</scope>
    <source>
        <strain evidence="1">DSM 43870</strain>
    </source>
</reference>
<gene>
    <name evidence="1" type="ORF">KALB_4966</name>
</gene>
<keyword evidence="2" id="KW-1185">Reference proteome</keyword>
<name>W5WB08_9PSEU</name>
<accession>W5WB08</accession>
<evidence type="ECO:0000313" key="2">
    <source>
        <dbReference type="Proteomes" id="UP000019225"/>
    </source>
</evidence>
<evidence type="ECO:0000313" key="1">
    <source>
        <dbReference type="EMBL" id="AHH98328.1"/>
    </source>
</evidence>
<proteinExistence type="predicted"/>
<protein>
    <submittedName>
        <fullName evidence="1">Uncharacterized protein</fullName>
    </submittedName>
</protein>
<dbReference type="KEGG" id="kal:KALB_4966"/>
<dbReference type="HOGENOM" id="CLU_1401810_0_0_11"/>
<organism evidence="1 2">
    <name type="scientific">Kutzneria albida DSM 43870</name>
    <dbReference type="NCBI Taxonomy" id="1449976"/>
    <lineage>
        <taxon>Bacteria</taxon>
        <taxon>Bacillati</taxon>
        <taxon>Actinomycetota</taxon>
        <taxon>Actinomycetes</taxon>
        <taxon>Pseudonocardiales</taxon>
        <taxon>Pseudonocardiaceae</taxon>
        <taxon>Kutzneria</taxon>
    </lineage>
</organism>
<dbReference type="EMBL" id="CP007155">
    <property type="protein sequence ID" value="AHH98328.1"/>
    <property type="molecule type" value="Genomic_DNA"/>
</dbReference>
<dbReference type="Proteomes" id="UP000019225">
    <property type="component" value="Chromosome"/>
</dbReference>
<sequence>MTSFASVSDLENFTQQTLVTAQAQEALDNATALIQDSTGQVLSQVVNDVVTLDPLPGFAVMLPELPVTSVAQMQWLDDRGGTGWNTIPSSQYRVKPNGTLYLIPGGGFDLSQWPRDLDTIQVTYTHGYATIPAGIKAVCTALAARLLVNPYKIQSQRTGEVQVVYGGVAKSCDLWDTEQKTLGRYTMYGWA</sequence>
<dbReference type="AlphaFoldDB" id="W5WB08"/>